<reference evidence="1" key="1">
    <citation type="journal article" date="2014" name="Front. Microbiol.">
        <title>High frequency of phylogenetically diverse reductive dehalogenase-homologous genes in deep subseafloor sedimentary metagenomes.</title>
        <authorList>
            <person name="Kawai M."/>
            <person name="Futagami T."/>
            <person name="Toyoda A."/>
            <person name="Takaki Y."/>
            <person name="Nishi S."/>
            <person name="Hori S."/>
            <person name="Arai W."/>
            <person name="Tsubouchi T."/>
            <person name="Morono Y."/>
            <person name="Uchiyama I."/>
            <person name="Ito T."/>
            <person name="Fujiyama A."/>
            <person name="Inagaki F."/>
            <person name="Takami H."/>
        </authorList>
    </citation>
    <scope>NUCLEOTIDE SEQUENCE</scope>
    <source>
        <strain evidence="1">Expedition CK06-06</strain>
    </source>
</reference>
<name>X1L1B1_9ZZZZ</name>
<protein>
    <submittedName>
        <fullName evidence="1">Uncharacterized protein</fullName>
    </submittedName>
</protein>
<sequence length="35" mass="3986">KLKKTNRKIDIVQIAGSKHQNQFNGNDNSVIFDTL</sequence>
<feature type="non-terminal residue" evidence="1">
    <location>
        <position position="35"/>
    </location>
</feature>
<accession>X1L1B1</accession>
<dbReference type="AlphaFoldDB" id="X1L1B1"/>
<dbReference type="EMBL" id="BARU01049782">
    <property type="protein sequence ID" value="GAH96234.1"/>
    <property type="molecule type" value="Genomic_DNA"/>
</dbReference>
<comment type="caution">
    <text evidence="1">The sequence shown here is derived from an EMBL/GenBank/DDBJ whole genome shotgun (WGS) entry which is preliminary data.</text>
</comment>
<feature type="non-terminal residue" evidence="1">
    <location>
        <position position="1"/>
    </location>
</feature>
<evidence type="ECO:0000313" key="1">
    <source>
        <dbReference type="EMBL" id="GAH96234.1"/>
    </source>
</evidence>
<organism evidence="1">
    <name type="scientific">marine sediment metagenome</name>
    <dbReference type="NCBI Taxonomy" id="412755"/>
    <lineage>
        <taxon>unclassified sequences</taxon>
        <taxon>metagenomes</taxon>
        <taxon>ecological metagenomes</taxon>
    </lineage>
</organism>
<proteinExistence type="predicted"/>
<gene>
    <name evidence="1" type="ORF">S03H2_73035</name>
</gene>